<dbReference type="GO" id="GO:0016020">
    <property type="term" value="C:membrane"/>
    <property type="evidence" value="ECO:0007669"/>
    <property type="project" value="UniProtKB-SubCell"/>
</dbReference>
<protein>
    <recommendedName>
        <fullName evidence="2">NADH:ubiquinone reductase (H(+)-translocating)</fullName>
        <ecNumber evidence="2">7.1.1.2</ecNumber>
    </recommendedName>
    <alternativeName>
        <fullName evidence="7">NADH dehydrogenase subunit 5</fullName>
    </alternativeName>
</protein>
<comment type="subcellular location">
    <subcellularLocation>
        <location evidence="1">Membrane</location>
        <topology evidence="1">Multi-pass membrane protein</topology>
    </subcellularLocation>
</comment>
<dbReference type="EC" id="7.1.1.2" evidence="2"/>
<geneLocation type="mitochondrion" evidence="11"/>
<feature type="transmembrane region" description="Helical" evidence="9">
    <location>
        <begin position="150"/>
        <end position="170"/>
    </location>
</feature>
<dbReference type="GO" id="GO:0003954">
    <property type="term" value="F:NADH dehydrogenase activity"/>
    <property type="evidence" value="ECO:0007669"/>
    <property type="project" value="TreeGrafter"/>
</dbReference>
<feature type="transmembrane region" description="Helical" evidence="9">
    <location>
        <begin position="301"/>
        <end position="320"/>
    </location>
</feature>
<dbReference type="GO" id="GO:0015990">
    <property type="term" value="P:electron transport coupled proton transport"/>
    <property type="evidence" value="ECO:0007669"/>
    <property type="project" value="TreeGrafter"/>
</dbReference>
<feature type="transmembrane region" description="Helical" evidence="9">
    <location>
        <begin position="332"/>
        <end position="353"/>
    </location>
</feature>
<sequence length="570" mass="61332">MGNFKRVVMLWQGLFGVLVSSFVLVVTGAVGGLYGVFSFGLVLGGMVFSFMVDFYSVGFFFVGAYVVTSILLFSGWYMGEEVYVYKFMSYLAMFLFFMFLLTMGGNLFSLLIGWEGVGIFSFLLISWWMGRPEASVAGLSALIYNRIGDFGIYVSIFLLVAGGGVGALAFGLGLGSLSVLVGWFLLMGILAKSSQFMFHPWLPSAMEGPTPVSALLHSSTMVVAGVYLLIRVEGVYGLVQSSVVVLFGALTMIYGSLCALGHVDMKKIIAFSTTSQLGFMVCSVGLGNGVFAFFHMAMHAFFKSLIFIGSGVFIHGVSGGNQDYRMIAGGGVMSFSFGCLVMSSMSLGGFPFLSGFYSKDLILENAYGPILNRFMVVVLVVGSVITVGYSVRLIVSLSSAQFGSLMGKGLSLGVESVGVVLYTGRLLVMALFLGVLVMVGFDYLSEEWVDLPLKVLPLFIVLIGTMVGFGLSGGSLYSLVVFNFGVLMVTYNPLVHRVIVQGLVGSVLKLKSLTEFFWWEFLFSKSLVLGVGARLSSIFGFGGFGLAGMRLYFLSVFVFMISCGLVGLLL</sequence>
<dbReference type="PANTHER" id="PTHR42829">
    <property type="entry name" value="NADH-UBIQUINONE OXIDOREDUCTASE CHAIN 5"/>
    <property type="match status" value="1"/>
</dbReference>
<feature type="domain" description="NADH:quinone oxidoreductase/Mrp antiporter transmembrane" evidence="10">
    <location>
        <begin position="105"/>
        <end position="386"/>
    </location>
</feature>
<dbReference type="PANTHER" id="PTHR42829:SF2">
    <property type="entry name" value="NADH-UBIQUINONE OXIDOREDUCTASE CHAIN 5"/>
    <property type="match status" value="1"/>
</dbReference>
<feature type="transmembrane region" description="Helical" evidence="9">
    <location>
        <begin position="108"/>
        <end position="130"/>
    </location>
</feature>
<keyword evidence="6 9" id="KW-0472">Membrane</keyword>
<organism evidence="11">
    <name type="scientific">Ascidiella aspersa</name>
    <dbReference type="NCBI Taxonomy" id="201961"/>
    <lineage>
        <taxon>Eukaryota</taxon>
        <taxon>Metazoa</taxon>
        <taxon>Chordata</taxon>
        <taxon>Tunicata</taxon>
        <taxon>Ascidiacea</taxon>
        <taxon>Phlebobranchia</taxon>
        <taxon>Ascidiidae</taxon>
        <taxon>Ascidiella</taxon>
    </lineage>
</organism>
<evidence type="ECO:0000256" key="5">
    <source>
        <dbReference type="ARBA" id="ARBA00022989"/>
    </source>
</evidence>
<feature type="transmembrane region" description="Helical" evidence="9">
    <location>
        <begin position="210"/>
        <end position="230"/>
    </location>
</feature>
<dbReference type="PRINTS" id="PR01434">
    <property type="entry name" value="NADHDHGNASE5"/>
</dbReference>
<keyword evidence="4 9" id="KW-0812">Transmembrane</keyword>
<feature type="transmembrane region" description="Helical" evidence="9">
    <location>
        <begin position="7"/>
        <end position="26"/>
    </location>
</feature>
<dbReference type="GO" id="GO:0008137">
    <property type="term" value="F:NADH dehydrogenase (ubiquinone) activity"/>
    <property type="evidence" value="ECO:0007669"/>
    <property type="project" value="UniProtKB-EC"/>
</dbReference>
<gene>
    <name evidence="11" type="primary">nad5</name>
</gene>
<feature type="transmembrane region" description="Helical" evidence="9">
    <location>
        <begin position="83"/>
        <end position="101"/>
    </location>
</feature>
<feature type="transmembrane region" description="Helical" evidence="9">
    <location>
        <begin position="551"/>
        <end position="569"/>
    </location>
</feature>
<keyword evidence="3" id="KW-0813">Transport</keyword>
<proteinExistence type="predicted"/>
<keyword evidence="3" id="KW-0249">Electron transport</keyword>
<keyword evidence="3" id="KW-0679">Respiratory chain</keyword>
<feature type="transmembrane region" description="Helical" evidence="9">
    <location>
        <begin position="32"/>
        <end position="52"/>
    </location>
</feature>
<evidence type="ECO:0000256" key="8">
    <source>
        <dbReference type="ARBA" id="ARBA00049551"/>
    </source>
</evidence>
<feature type="transmembrane region" description="Helical" evidence="9">
    <location>
        <begin position="177"/>
        <end position="198"/>
    </location>
</feature>
<comment type="catalytic activity">
    <reaction evidence="8">
        <text>a ubiquinone + NADH + 5 H(+)(in) = a ubiquinol + NAD(+) + 4 H(+)(out)</text>
        <dbReference type="Rhea" id="RHEA:29091"/>
        <dbReference type="Rhea" id="RHEA-COMP:9565"/>
        <dbReference type="Rhea" id="RHEA-COMP:9566"/>
        <dbReference type="ChEBI" id="CHEBI:15378"/>
        <dbReference type="ChEBI" id="CHEBI:16389"/>
        <dbReference type="ChEBI" id="CHEBI:17976"/>
        <dbReference type="ChEBI" id="CHEBI:57540"/>
        <dbReference type="ChEBI" id="CHEBI:57945"/>
        <dbReference type="EC" id="7.1.1.2"/>
    </reaction>
</comment>
<dbReference type="Pfam" id="PF00361">
    <property type="entry name" value="Proton_antipo_M"/>
    <property type="match status" value="1"/>
</dbReference>
<evidence type="ECO:0000256" key="4">
    <source>
        <dbReference type="ARBA" id="ARBA00022692"/>
    </source>
</evidence>
<feature type="transmembrane region" description="Helical" evidence="9">
    <location>
        <begin position="419"/>
        <end position="441"/>
    </location>
</feature>
<dbReference type="AlphaFoldDB" id="S0DF43"/>
<feature type="transmembrane region" description="Helical" evidence="9">
    <location>
        <begin position="453"/>
        <end position="471"/>
    </location>
</feature>
<dbReference type="GO" id="GO:0042773">
    <property type="term" value="P:ATP synthesis coupled electron transport"/>
    <property type="evidence" value="ECO:0007669"/>
    <property type="project" value="InterPro"/>
</dbReference>
<feature type="transmembrane region" description="Helical" evidence="9">
    <location>
        <begin position="242"/>
        <end position="262"/>
    </location>
</feature>
<reference evidence="11" key="1">
    <citation type="journal article" date="2013" name="Genome Biol. Evol.">
        <title>Deep Sequencing of Mixed Total DNA without Barcodes Allows Efficient Assembly of Highly Plastic Ascidian Mitochondrial Genomes.</title>
        <authorList>
            <person name="Rubinstein N."/>
            <person name="Feldstein T."/>
            <person name="Shenkar N."/>
            <person name="Botero Castro F."/>
            <person name="Griggio F."/>
            <person name="Mastrototaro F."/>
            <person name="Delsuc F."/>
            <person name="Douzery E.J.P."/>
            <person name="Gissi C."/>
            <person name="Huchon D."/>
        </authorList>
    </citation>
    <scope>NUCLEOTIDE SEQUENCE</scope>
    <source>
        <tissue evidence="11">Muscle</tissue>
    </source>
</reference>
<keyword evidence="11" id="KW-0496">Mitochondrion</keyword>
<feature type="transmembrane region" description="Helical" evidence="9">
    <location>
        <begin position="516"/>
        <end position="539"/>
    </location>
</feature>
<feature type="transmembrane region" description="Helical" evidence="9">
    <location>
        <begin position="477"/>
        <end position="495"/>
    </location>
</feature>
<dbReference type="InterPro" id="IPR003945">
    <property type="entry name" value="NU5C-like"/>
</dbReference>
<name>S0DF43_9ASCI</name>
<feature type="transmembrane region" description="Helical" evidence="9">
    <location>
        <begin position="374"/>
        <end position="399"/>
    </location>
</feature>
<evidence type="ECO:0000256" key="3">
    <source>
        <dbReference type="ARBA" id="ARBA00022660"/>
    </source>
</evidence>
<evidence type="ECO:0000256" key="6">
    <source>
        <dbReference type="ARBA" id="ARBA00023136"/>
    </source>
</evidence>
<evidence type="ECO:0000259" key="10">
    <source>
        <dbReference type="Pfam" id="PF00361"/>
    </source>
</evidence>
<dbReference type="EMBL" id="HF548561">
    <property type="protein sequence ID" value="CCO25805.1"/>
    <property type="molecule type" value="Genomic_DNA"/>
</dbReference>
<evidence type="ECO:0000256" key="1">
    <source>
        <dbReference type="ARBA" id="ARBA00004141"/>
    </source>
</evidence>
<keyword evidence="5 9" id="KW-1133">Transmembrane helix</keyword>
<accession>S0DF43</accession>
<evidence type="ECO:0000256" key="7">
    <source>
        <dbReference type="ARBA" id="ARBA00031027"/>
    </source>
</evidence>
<feature type="transmembrane region" description="Helical" evidence="9">
    <location>
        <begin position="59"/>
        <end position="77"/>
    </location>
</feature>
<evidence type="ECO:0000313" key="11">
    <source>
        <dbReference type="EMBL" id="CCO25805.1"/>
    </source>
</evidence>
<evidence type="ECO:0000256" key="2">
    <source>
        <dbReference type="ARBA" id="ARBA00012944"/>
    </source>
</evidence>
<evidence type="ECO:0000256" key="9">
    <source>
        <dbReference type="SAM" id="Phobius"/>
    </source>
</evidence>
<dbReference type="InterPro" id="IPR001750">
    <property type="entry name" value="ND/Mrp_TM"/>
</dbReference>